<gene>
    <name evidence="1" type="ORF">M3P19_09045</name>
</gene>
<keyword evidence="2" id="KW-1185">Reference proteome</keyword>
<dbReference type="RefSeq" id="WP_249657343.1">
    <property type="nucleotide sequence ID" value="NZ_JAMFMA010000002.1"/>
</dbReference>
<dbReference type="SUPFAM" id="SSF158446">
    <property type="entry name" value="IVS-encoded protein-like"/>
    <property type="match status" value="1"/>
</dbReference>
<dbReference type="Gene3D" id="1.20.1440.60">
    <property type="entry name" value="23S rRNA-intervening sequence"/>
    <property type="match status" value="1"/>
</dbReference>
<dbReference type="PANTHER" id="PTHR38471:SF2">
    <property type="entry name" value="FOUR HELIX BUNDLE PROTEIN"/>
    <property type="match status" value="1"/>
</dbReference>
<name>A0ABT0PRY2_9FLAO</name>
<sequence length="117" mass="13335">MGHKKFDLEERFVHLAANIALFCKELPSDFTGQYYGNQLLRSGGSAALNFGEVQRAYSVKDYCHKASLVLKELKESRVNLKILNKICYGSEKNRSKLLDEIEQLIKIIAAIIRSKTR</sequence>
<proteinExistence type="predicted"/>
<dbReference type="NCBIfam" id="TIGR02436">
    <property type="entry name" value="four helix bundle protein"/>
    <property type="match status" value="1"/>
</dbReference>
<dbReference type="Pfam" id="PF05635">
    <property type="entry name" value="23S_rRNA_IVP"/>
    <property type="match status" value="1"/>
</dbReference>
<protein>
    <submittedName>
        <fullName evidence="1">Four helix bundle protein</fullName>
    </submittedName>
</protein>
<dbReference type="InterPro" id="IPR012657">
    <property type="entry name" value="23S_rRNA-intervening_sequence"/>
</dbReference>
<dbReference type="InterPro" id="IPR036583">
    <property type="entry name" value="23S_rRNA_IVS_sf"/>
</dbReference>
<accession>A0ABT0PRY2</accession>
<reference evidence="1 2" key="1">
    <citation type="submission" date="2022-05" db="EMBL/GenBank/DDBJ databases">
        <authorList>
            <person name="Park J.-S."/>
        </authorList>
    </citation>
    <scope>NUCLEOTIDE SEQUENCE [LARGE SCALE GENOMIC DNA]</scope>
    <source>
        <strain evidence="1 2">2012CJ35-5</strain>
    </source>
</reference>
<evidence type="ECO:0000313" key="2">
    <source>
        <dbReference type="Proteomes" id="UP001203607"/>
    </source>
</evidence>
<dbReference type="PANTHER" id="PTHR38471">
    <property type="entry name" value="FOUR HELIX BUNDLE PROTEIN"/>
    <property type="match status" value="1"/>
</dbReference>
<dbReference type="Proteomes" id="UP001203607">
    <property type="component" value="Unassembled WGS sequence"/>
</dbReference>
<organism evidence="1 2">
    <name type="scientific">Flagellimonas spongiicola</name>
    <dbReference type="NCBI Taxonomy" id="2942208"/>
    <lineage>
        <taxon>Bacteria</taxon>
        <taxon>Pseudomonadati</taxon>
        <taxon>Bacteroidota</taxon>
        <taxon>Flavobacteriia</taxon>
        <taxon>Flavobacteriales</taxon>
        <taxon>Flavobacteriaceae</taxon>
        <taxon>Flagellimonas</taxon>
    </lineage>
</organism>
<comment type="caution">
    <text evidence="1">The sequence shown here is derived from an EMBL/GenBank/DDBJ whole genome shotgun (WGS) entry which is preliminary data.</text>
</comment>
<dbReference type="EMBL" id="JAMFMA010000002">
    <property type="protein sequence ID" value="MCL6274155.1"/>
    <property type="molecule type" value="Genomic_DNA"/>
</dbReference>
<evidence type="ECO:0000313" key="1">
    <source>
        <dbReference type="EMBL" id="MCL6274155.1"/>
    </source>
</evidence>